<evidence type="ECO:0000256" key="9">
    <source>
        <dbReference type="RuleBase" id="RU003651"/>
    </source>
</evidence>
<reference evidence="11 12" key="1">
    <citation type="submission" date="2024-04" db="EMBL/GenBank/DDBJ databases">
        <authorList>
            <consortium name="Genoscope - CEA"/>
            <person name="William W."/>
        </authorList>
    </citation>
    <scope>NUCLEOTIDE SEQUENCE [LARGE SCALE GENOMIC DNA]</scope>
</reference>
<comment type="caution">
    <text evidence="11">The sequence shown here is derived from an EMBL/GenBank/DDBJ whole genome shotgun (WGS) entry which is preliminary data.</text>
</comment>
<protein>
    <recommendedName>
        <fullName evidence="2">Pachytene checkpoint protein 2 homolog</fullName>
    </recommendedName>
</protein>
<feature type="domain" description="AAA+ ATPase" evidence="10">
    <location>
        <begin position="177"/>
        <end position="329"/>
    </location>
</feature>
<dbReference type="InterPro" id="IPR058249">
    <property type="entry name" value="Pch2_C"/>
</dbReference>
<keyword evidence="7" id="KW-0896">Oogenesis</keyword>
<keyword evidence="5 9" id="KW-0067">ATP-binding</keyword>
<dbReference type="Gene3D" id="3.40.50.300">
    <property type="entry name" value="P-loop containing nucleotide triphosphate hydrolases"/>
    <property type="match status" value="1"/>
</dbReference>
<dbReference type="GO" id="GO:0005634">
    <property type="term" value="C:nucleus"/>
    <property type="evidence" value="ECO:0007669"/>
    <property type="project" value="TreeGrafter"/>
</dbReference>
<dbReference type="Pfam" id="PF23242">
    <property type="entry name" value="AAA_lid_TRIP13_C"/>
    <property type="match status" value="1"/>
</dbReference>
<dbReference type="SUPFAM" id="SSF52540">
    <property type="entry name" value="P-loop containing nucleoside triphosphate hydrolases"/>
    <property type="match status" value="1"/>
</dbReference>
<organism evidence="11 12">
    <name type="scientific">Lymnaea stagnalis</name>
    <name type="common">Great pond snail</name>
    <name type="synonym">Helix stagnalis</name>
    <dbReference type="NCBI Taxonomy" id="6523"/>
    <lineage>
        <taxon>Eukaryota</taxon>
        <taxon>Metazoa</taxon>
        <taxon>Spiralia</taxon>
        <taxon>Lophotrochozoa</taxon>
        <taxon>Mollusca</taxon>
        <taxon>Gastropoda</taxon>
        <taxon>Heterobranchia</taxon>
        <taxon>Euthyneura</taxon>
        <taxon>Panpulmonata</taxon>
        <taxon>Hygrophila</taxon>
        <taxon>Lymnaeoidea</taxon>
        <taxon>Lymnaeidae</taxon>
        <taxon>Lymnaea</taxon>
    </lineage>
</organism>
<evidence type="ECO:0000259" key="10">
    <source>
        <dbReference type="SMART" id="SM00382"/>
    </source>
</evidence>
<dbReference type="Proteomes" id="UP001497497">
    <property type="component" value="Unassembled WGS sequence"/>
</dbReference>
<dbReference type="GO" id="GO:0007131">
    <property type="term" value="P:reciprocal meiotic recombination"/>
    <property type="evidence" value="ECO:0007669"/>
    <property type="project" value="TreeGrafter"/>
</dbReference>
<evidence type="ECO:0000256" key="1">
    <source>
        <dbReference type="ARBA" id="ARBA00007271"/>
    </source>
</evidence>
<dbReference type="EMBL" id="CAXITT010000921">
    <property type="protein sequence ID" value="CAL1547215.1"/>
    <property type="molecule type" value="Genomic_DNA"/>
</dbReference>
<dbReference type="GO" id="GO:0016887">
    <property type="term" value="F:ATP hydrolysis activity"/>
    <property type="evidence" value="ECO:0007669"/>
    <property type="project" value="InterPro"/>
</dbReference>
<evidence type="ECO:0000313" key="11">
    <source>
        <dbReference type="EMBL" id="CAL1547215.1"/>
    </source>
</evidence>
<dbReference type="PANTHER" id="PTHR45991:SF1">
    <property type="entry name" value="PACHYTENE CHECKPOINT PROTEIN 2 HOMOLOG"/>
    <property type="match status" value="1"/>
</dbReference>
<dbReference type="FunFam" id="3.40.50.300:FF:000662">
    <property type="entry name" value="Pachytene checkpoint protein 2 homolog"/>
    <property type="match status" value="1"/>
</dbReference>
<dbReference type="InterPro" id="IPR001270">
    <property type="entry name" value="ClpA/B"/>
</dbReference>
<accession>A0AAV2IM80</accession>
<evidence type="ECO:0000256" key="7">
    <source>
        <dbReference type="ARBA" id="ARBA00022943"/>
    </source>
</evidence>
<dbReference type="AlphaFoldDB" id="A0AAV2IM80"/>
<keyword evidence="6" id="KW-0744">Spermatogenesis</keyword>
<proteinExistence type="inferred from homology"/>
<evidence type="ECO:0000256" key="3">
    <source>
        <dbReference type="ARBA" id="ARBA00022741"/>
    </source>
</evidence>
<dbReference type="GO" id="GO:0005524">
    <property type="term" value="F:ATP binding"/>
    <property type="evidence" value="ECO:0007669"/>
    <property type="project" value="UniProtKB-KW"/>
</dbReference>
<keyword evidence="3 9" id="KW-0547">Nucleotide-binding</keyword>
<keyword evidence="12" id="KW-1185">Reference proteome</keyword>
<dbReference type="GO" id="GO:0051598">
    <property type="term" value="P:meiotic recombination checkpoint signaling"/>
    <property type="evidence" value="ECO:0007669"/>
    <property type="project" value="TreeGrafter"/>
</dbReference>
<evidence type="ECO:0000256" key="4">
    <source>
        <dbReference type="ARBA" id="ARBA00022782"/>
    </source>
</evidence>
<keyword evidence="8" id="KW-0469">Meiosis</keyword>
<dbReference type="PROSITE" id="PS00674">
    <property type="entry name" value="AAA"/>
    <property type="match status" value="1"/>
</dbReference>
<dbReference type="GO" id="GO:0005694">
    <property type="term" value="C:chromosome"/>
    <property type="evidence" value="ECO:0007669"/>
    <property type="project" value="TreeGrafter"/>
</dbReference>
<dbReference type="PRINTS" id="PR00300">
    <property type="entry name" value="CLPPROTEASEA"/>
</dbReference>
<evidence type="ECO:0000313" key="12">
    <source>
        <dbReference type="Proteomes" id="UP001497497"/>
    </source>
</evidence>
<dbReference type="InterPro" id="IPR003960">
    <property type="entry name" value="ATPase_AAA_CS"/>
</dbReference>
<dbReference type="InterPro" id="IPR027417">
    <property type="entry name" value="P-loop_NTPase"/>
</dbReference>
<name>A0AAV2IM80_LYMST</name>
<dbReference type="SMART" id="SM00382">
    <property type="entry name" value="AAA"/>
    <property type="match status" value="1"/>
</dbReference>
<keyword evidence="4" id="KW-0221">Differentiation</keyword>
<comment type="similarity">
    <text evidence="1">Belongs to the AAA ATPase family. PCH2 subfamily.</text>
</comment>
<gene>
    <name evidence="11" type="ORF">GSLYS_00020540001</name>
</gene>
<sequence length="437" mass="49034">MDSNQILALQNALPPSTDVKMELKDANVYHIEVLQSPCSTLRQNQLKEKVIELLRAKKTAFGDFVLEEFQDPFIQQNIKYIALCDVELPGVEKKVIDLTTANLQIHVFQLHTDGAGTEELDEENMSAASHWILPASDFHGLWESLVYDDAIKIRLLNYATTTLMFSDKLVDSNIITWNKVVLLHGPPGTGKTSLCKALAQKLCIRFSDRYSHGQLVEINSHSLFSKWFSESGKLVMKMFQKIQELMEDPEALVCVLIDEVESLTAARKSSMNGVEPSDAIRVVNALLTQLDQIKRYPNVLILTTSNITGAIDLAFVDRADIKQFIGPPSVRAIYTIYLSCIKELMKCGVISPTHQLIDIRALEVTRFMENGATIQSLKLYNVASKSHGLSGRTLRKLPFLAHALYLQGSPVTLENYVEAMSMTVDRQFQELNDLTKS</sequence>
<dbReference type="GO" id="GO:0007283">
    <property type="term" value="P:spermatogenesis"/>
    <property type="evidence" value="ECO:0007669"/>
    <property type="project" value="UniProtKB-KW"/>
</dbReference>
<dbReference type="InterPro" id="IPR003959">
    <property type="entry name" value="ATPase_AAA_core"/>
</dbReference>
<dbReference type="GO" id="GO:0042802">
    <property type="term" value="F:identical protein binding"/>
    <property type="evidence" value="ECO:0007669"/>
    <property type="project" value="UniProtKB-ARBA"/>
</dbReference>
<evidence type="ECO:0000256" key="5">
    <source>
        <dbReference type="ARBA" id="ARBA00022840"/>
    </source>
</evidence>
<dbReference type="Pfam" id="PF23563">
    <property type="entry name" value="TRIP13_N"/>
    <property type="match status" value="1"/>
</dbReference>
<dbReference type="Pfam" id="PF00004">
    <property type="entry name" value="AAA"/>
    <property type="match status" value="1"/>
</dbReference>
<dbReference type="InterPro" id="IPR044539">
    <property type="entry name" value="Pch2-like"/>
</dbReference>
<dbReference type="GO" id="GO:0048477">
    <property type="term" value="P:oogenesis"/>
    <property type="evidence" value="ECO:0007669"/>
    <property type="project" value="UniProtKB-KW"/>
</dbReference>
<dbReference type="InterPro" id="IPR003593">
    <property type="entry name" value="AAA+_ATPase"/>
</dbReference>
<evidence type="ECO:0000256" key="2">
    <source>
        <dbReference type="ARBA" id="ARBA00022364"/>
    </source>
</evidence>
<dbReference type="PANTHER" id="PTHR45991">
    <property type="entry name" value="PACHYTENE CHECKPOINT PROTEIN 2"/>
    <property type="match status" value="1"/>
</dbReference>
<evidence type="ECO:0000256" key="6">
    <source>
        <dbReference type="ARBA" id="ARBA00022871"/>
    </source>
</evidence>
<dbReference type="CDD" id="cd19508">
    <property type="entry name" value="RecA-like_Pch2-like"/>
    <property type="match status" value="1"/>
</dbReference>
<evidence type="ECO:0000256" key="8">
    <source>
        <dbReference type="ARBA" id="ARBA00023254"/>
    </source>
</evidence>